<feature type="domain" description="Peptidase family U32 C-terminal" evidence="4">
    <location>
        <begin position="387"/>
        <end position="467"/>
    </location>
</feature>
<name>A0A3A1YR12_9GAMM</name>
<comment type="similarity">
    <text evidence="3">Belongs to the peptidase U32 family.</text>
</comment>
<evidence type="ECO:0000313" key="6">
    <source>
        <dbReference type="Proteomes" id="UP000265916"/>
    </source>
</evidence>
<evidence type="ECO:0000256" key="3">
    <source>
        <dbReference type="ARBA" id="ARBA00038374"/>
    </source>
</evidence>
<evidence type="ECO:0000256" key="2">
    <source>
        <dbReference type="ARBA" id="ARBA00022801"/>
    </source>
</evidence>
<dbReference type="Proteomes" id="UP000265916">
    <property type="component" value="Unassembled WGS sequence"/>
</dbReference>
<sequence>MTTFAKPELLSPAGSLKNMRYAFAYGADAVYAGQPRYSLRVRNNEFNWENLEIGINEAHALGKKFYIVVNIAPHNAKLKTFIKDMERVVAMKPDAFILSDPGLIMLMHQYFPEAVLHLSVQANAVNWAACKFWYDYGVSRVILSRELSLDEIEEIRQHVPELELEVFVHGALCMAYSGRCLLSGYINKRDPNQGTCTNACRWQYDLQEGQEDELGQIVERVAAGETVDGREEDPNAKLLNSSADDLKIAVNNVEPTLGIGQPTNKTFLITEPRRPDEKMTAFEDEHGTYIMNSRDLRAIQHIPRLTQMGVHSVKIEGRTKSFFYCARTAQIYRQAIDDAAAGKELDPSLIRQLDSLAHRGYTDGFLQRHTHDQYQHYVSGNSTSDFQQFVGAFTGERQGNLALVEVKNKFKVGDFIEIMTPKGNKSYRLEKMFNRKMEPTDVAPGDGHKVWLEVDPEMELEYALVLRYLEDGLDTTDPHGRKAAANANINIKELN</sequence>
<organism evidence="5 6">
    <name type="scientific">Psittacicella hinzii</name>
    <dbReference type="NCBI Taxonomy" id="2028575"/>
    <lineage>
        <taxon>Bacteria</taxon>
        <taxon>Pseudomonadati</taxon>
        <taxon>Pseudomonadota</taxon>
        <taxon>Gammaproteobacteria</taxon>
        <taxon>Pasteurellales</taxon>
        <taxon>Psittacicellaceae</taxon>
        <taxon>Psittacicella</taxon>
    </lineage>
</organism>
<dbReference type="AlphaFoldDB" id="A0A3A1YR12"/>
<dbReference type="InterPro" id="IPR051454">
    <property type="entry name" value="RNA/ubiquinone_mod_enzymes"/>
</dbReference>
<keyword evidence="1" id="KW-0645">Protease</keyword>
<dbReference type="Pfam" id="PF16325">
    <property type="entry name" value="Peptidase_U32_C"/>
    <property type="match status" value="1"/>
</dbReference>
<evidence type="ECO:0000259" key="4">
    <source>
        <dbReference type="Pfam" id="PF16325"/>
    </source>
</evidence>
<dbReference type="InterPro" id="IPR032525">
    <property type="entry name" value="Peptidase_U32_C"/>
</dbReference>
<dbReference type="PANTHER" id="PTHR30217:SF6">
    <property type="entry name" value="TRNA HYDROXYLATION PROTEIN P"/>
    <property type="match status" value="1"/>
</dbReference>
<proteinExistence type="inferred from homology"/>
<dbReference type="GO" id="GO:0008233">
    <property type="term" value="F:peptidase activity"/>
    <property type="evidence" value="ECO:0007669"/>
    <property type="project" value="UniProtKB-KW"/>
</dbReference>
<dbReference type="Pfam" id="PF01136">
    <property type="entry name" value="Peptidase_U32"/>
    <property type="match status" value="2"/>
</dbReference>
<dbReference type="Gene3D" id="2.40.30.10">
    <property type="entry name" value="Translation factors"/>
    <property type="match status" value="1"/>
</dbReference>
<reference evidence="5 6" key="1">
    <citation type="submission" date="2017-08" db="EMBL/GenBank/DDBJ databases">
        <title>Reclassification of Bisgaard taxon 37 and 44.</title>
        <authorList>
            <person name="Christensen H."/>
        </authorList>
    </citation>
    <scope>NUCLEOTIDE SEQUENCE [LARGE SCALE GENOMIC DNA]</scope>
    <source>
        <strain evidence="5 6">111</strain>
    </source>
</reference>
<gene>
    <name evidence="5" type="ORF">CKF58_00400</name>
</gene>
<dbReference type="InterPro" id="IPR001539">
    <property type="entry name" value="Peptidase_U32"/>
</dbReference>
<keyword evidence="2" id="KW-0378">Hydrolase</keyword>
<evidence type="ECO:0000313" key="5">
    <source>
        <dbReference type="EMBL" id="RIY40612.1"/>
    </source>
</evidence>
<dbReference type="GO" id="GO:0005829">
    <property type="term" value="C:cytosol"/>
    <property type="evidence" value="ECO:0007669"/>
    <property type="project" value="TreeGrafter"/>
</dbReference>
<keyword evidence="6" id="KW-1185">Reference proteome</keyword>
<dbReference type="PANTHER" id="PTHR30217">
    <property type="entry name" value="PEPTIDASE U32 FAMILY"/>
    <property type="match status" value="1"/>
</dbReference>
<dbReference type="RefSeq" id="WP_119530015.1">
    <property type="nucleotide sequence ID" value="NZ_JBHSSP010000021.1"/>
</dbReference>
<protein>
    <submittedName>
        <fullName evidence="5">U32 family peptidase</fullName>
    </submittedName>
</protein>
<dbReference type="EMBL" id="NRJG01000005">
    <property type="protein sequence ID" value="RIY40612.1"/>
    <property type="molecule type" value="Genomic_DNA"/>
</dbReference>
<evidence type="ECO:0000256" key="1">
    <source>
        <dbReference type="ARBA" id="ARBA00022670"/>
    </source>
</evidence>
<accession>A0A3A1YR12</accession>
<dbReference type="OrthoDB" id="9807498at2"/>
<comment type="caution">
    <text evidence="5">The sequence shown here is derived from an EMBL/GenBank/DDBJ whole genome shotgun (WGS) entry which is preliminary data.</text>
</comment>
<dbReference type="PROSITE" id="PS01276">
    <property type="entry name" value="PEPTIDASE_U32"/>
    <property type="match status" value="1"/>
</dbReference>
<dbReference type="GO" id="GO:0006508">
    <property type="term" value="P:proteolysis"/>
    <property type="evidence" value="ECO:0007669"/>
    <property type="project" value="UniProtKB-KW"/>
</dbReference>
<dbReference type="NCBIfam" id="NF011996">
    <property type="entry name" value="PRK15452.1"/>
    <property type="match status" value="1"/>
</dbReference>